<dbReference type="GO" id="GO:0005524">
    <property type="term" value="F:ATP binding"/>
    <property type="evidence" value="ECO:0007669"/>
    <property type="project" value="UniProtKB-KW"/>
</dbReference>
<name>A0AAN4Z5Q0_9BILA</name>
<evidence type="ECO:0000313" key="5">
    <source>
        <dbReference type="Proteomes" id="UP001328107"/>
    </source>
</evidence>
<dbReference type="SMART" id="SM00220">
    <property type="entry name" value="S_TKc"/>
    <property type="match status" value="1"/>
</dbReference>
<evidence type="ECO:0000256" key="1">
    <source>
        <dbReference type="ARBA" id="ARBA00022741"/>
    </source>
</evidence>
<evidence type="ECO:0000256" key="2">
    <source>
        <dbReference type="ARBA" id="ARBA00022840"/>
    </source>
</evidence>
<dbReference type="InterPro" id="IPR000719">
    <property type="entry name" value="Prot_kinase_dom"/>
</dbReference>
<dbReference type="EMBL" id="BTRK01000002">
    <property type="protein sequence ID" value="GMR34972.1"/>
    <property type="molecule type" value="Genomic_DNA"/>
</dbReference>
<accession>A0AAN4Z5Q0</accession>
<dbReference type="AlphaFoldDB" id="A0AAN4Z5Q0"/>
<feature type="domain" description="Protein kinase" evidence="3">
    <location>
        <begin position="15"/>
        <end position="328"/>
    </location>
</feature>
<keyword evidence="1" id="KW-0547">Nucleotide-binding</keyword>
<sequence length="371" mass="42850">HNPPFDIPVRFRSWTLDTSFRGSGSLGIVKKFNNHDDDSSIVIKKFTDPFGNKQRANMVKRDLNLLRTIKHAHIVHLIEEYKVPNGEEFDIYHITKYCGEPINKKIEQGSYSMRKVKQWTRELLQALMHLHSNGVVFRNLHPGIDDLHPGIDPGICIDDNLNLTLTGFGRARSIKYETANMTARVGKEPYMPIELFIDWEGPYDERVDMWSVAAVLCELITGQQMFGGDEVKNSLKRQLEYCGPVSEGVLRQMSAKDTSNLEQAMTRKAYERKDFIDILREKMLPDREVVHADIVLNEDSLRAFLDHMLVFDPLNRMSAEGALAHPFLRELRSWELPYSGDDDMHELKRSILEEIAASRCEIREEDYDSIR</sequence>
<reference evidence="5" key="1">
    <citation type="submission" date="2022-10" db="EMBL/GenBank/DDBJ databases">
        <title>Genome assembly of Pristionchus species.</title>
        <authorList>
            <person name="Yoshida K."/>
            <person name="Sommer R.J."/>
        </authorList>
    </citation>
    <scope>NUCLEOTIDE SEQUENCE [LARGE SCALE GENOMIC DNA]</scope>
    <source>
        <strain evidence="5">RS5460</strain>
    </source>
</reference>
<comment type="caution">
    <text evidence="4">The sequence shown here is derived from an EMBL/GenBank/DDBJ whole genome shotgun (WGS) entry which is preliminary data.</text>
</comment>
<dbReference type="InterPro" id="IPR050117">
    <property type="entry name" value="MAPK"/>
</dbReference>
<dbReference type="SUPFAM" id="SSF56112">
    <property type="entry name" value="Protein kinase-like (PK-like)"/>
    <property type="match status" value="1"/>
</dbReference>
<dbReference type="PANTHER" id="PTHR24055">
    <property type="entry name" value="MITOGEN-ACTIVATED PROTEIN KINASE"/>
    <property type="match status" value="1"/>
</dbReference>
<evidence type="ECO:0000259" key="3">
    <source>
        <dbReference type="PROSITE" id="PS50011"/>
    </source>
</evidence>
<dbReference type="Pfam" id="PF00069">
    <property type="entry name" value="Pkinase"/>
    <property type="match status" value="1"/>
</dbReference>
<organism evidence="4 5">
    <name type="scientific">Pristionchus mayeri</name>
    <dbReference type="NCBI Taxonomy" id="1317129"/>
    <lineage>
        <taxon>Eukaryota</taxon>
        <taxon>Metazoa</taxon>
        <taxon>Ecdysozoa</taxon>
        <taxon>Nematoda</taxon>
        <taxon>Chromadorea</taxon>
        <taxon>Rhabditida</taxon>
        <taxon>Rhabditina</taxon>
        <taxon>Diplogasteromorpha</taxon>
        <taxon>Diplogasteroidea</taxon>
        <taxon>Neodiplogasteridae</taxon>
        <taxon>Pristionchus</taxon>
    </lineage>
</organism>
<keyword evidence="5" id="KW-1185">Reference proteome</keyword>
<gene>
    <name evidence="4" type="ORF">PMAYCL1PPCAC_05167</name>
</gene>
<dbReference type="Gene3D" id="1.10.510.10">
    <property type="entry name" value="Transferase(Phosphotransferase) domain 1"/>
    <property type="match status" value="1"/>
</dbReference>
<protein>
    <recommendedName>
        <fullName evidence="3">Protein kinase domain-containing protein</fullName>
    </recommendedName>
</protein>
<dbReference type="Gene3D" id="3.30.200.20">
    <property type="entry name" value="Phosphorylase Kinase, domain 1"/>
    <property type="match status" value="1"/>
</dbReference>
<feature type="non-terminal residue" evidence="4">
    <location>
        <position position="1"/>
    </location>
</feature>
<dbReference type="PROSITE" id="PS50011">
    <property type="entry name" value="PROTEIN_KINASE_DOM"/>
    <property type="match status" value="1"/>
</dbReference>
<keyword evidence="2" id="KW-0067">ATP-binding</keyword>
<dbReference type="Proteomes" id="UP001328107">
    <property type="component" value="Unassembled WGS sequence"/>
</dbReference>
<evidence type="ECO:0000313" key="4">
    <source>
        <dbReference type="EMBL" id="GMR34972.1"/>
    </source>
</evidence>
<dbReference type="GO" id="GO:0004672">
    <property type="term" value="F:protein kinase activity"/>
    <property type="evidence" value="ECO:0007669"/>
    <property type="project" value="InterPro"/>
</dbReference>
<dbReference type="InterPro" id="IPR011009">
    <property type="entry name" value="Kinase-like_dom_sf"/>
</dbReference>
<proteinExistence type="predicted"/>